<dbReference type="AlphaFoldDB" id="L0I8C9"/>
<evidence type="ECO:0000259" key="7">
    <source>
        <dbReference type="Pfam" id="PF01432"/>
    </source>
</evidence>
<dbReference type="RefSeq" id="WP_015299753.1">
    <property type="nucleotide sequence ID" value="NC_019964.1"/>
</dbReference>
<dbReference type="Gene3D" id="1.20.140.70">
    <property type="entry name" value="Oligopeptidase f, N-terminal domain"/>
    <property type="match status" value="1"/>
</dbReference>
<keyword evidence="2" id="KW-0645">Protease</keyword>
<evidence type="ECO:0000313" key="9">
    <source>
        <dbReference type="Proteomes" id="UP000010846"/>
    </source>
</evidence>
<organism evidence="8 9">
    <name type="scientific">Halovivax ruber (strain DSM 18193 / JCM 13892 / XH-70)</name>
    <dbReference type="NCBI Taxonomy" id="797302"/>
    <lineage>
        <taxon>Archaea</taxon>
        <taxon>Methanobacteriati</taxon>
        <taxon>Methanobacteriota</taxon>
        <taxon>Stenosarchaea group</taxon>
        <taxon>Halobacteria</taxon>
        <taxon>Halobacteriales</taxon>
        <taxon>Natrialbaceae</taxon>
        <taxon>Halovivax</taxon>
    </lineage>
</organism>
<evidence type="ECO:0000256" key="2">
    <source>
        <dbReference type="ARBA" id="ARBA00022670"/>
    </source>
</evidence>
<dbReference type="GO" id="GO:0046872">
    <property type="term" value="F:metal ion binding"/>
    <property type="evidence" value="ECO:0007669"/>
    <property type="project" value="UniProtKB-KW"/>
</dbReference>
<dbReference type="Proteomes" id="UP000010846">
    <property type="component" value="Chromosome"/>
</dbReference>
<dbReference type="STRING" id="797302.Halru_0421"/>
<keyword evidence="3" id="KW-0479">Metal-binding</keyword>
<name>L0I8C9_HALRX</name>
<keyword evidence="9" id="KW-1185">Reference proteome</keyword>
<dbReference type="Pfam" id="PF01432">
    <property type="entry name" value="Peptidase_M3"/>
    <property type="match status" value="1"/>
</dbReference>
<dbReference type="GO" id="GO:0004222">
    <property type="term" value="F:metalloendopeptidase activity"/>
    <property type="evidence" value="ECO:0007669"/>
    <property type="project" value="InterPro"/>
</dbReference>
<dbReference type="OrthoDB" id="275607at2157"/>
<keyword evidence="4" id="KW-0378">Hydrolase</keyword>
<accession>L0I8C9</accession>
<sequence>MQRSRSDIDDRYQWNLTTIYETPADFDSEYERADTLVDAISDELDTPPEDSATLVALLERFERLTAARTRLVCYAECSRTIDLTDETAVERRDRVRSLEADLDALATDIRRYLRTHANRLAELRTETDDLTPFDRFVENAMDGPTGEQALHSLLETFGDVLDGHDRTLMAICDEDFEPPIVEGSDGDPVAVRWHGRVQLLKDPDRDFRRRVYETFHDALDERANAIATAWTEKLRTRTRVADARGFDSIREMGLSKPSYPKTGIHLSAPPAVHDTLLETVSENLEPFYRLQRRRRTQLGVDELRPWDRHVSLTTRTEPTVPYEDAREYVLAAVEPLGVEYRTRLEALLDERRVDVYPAADSRDVTYCLSASGVGPFVSLSYDGSVRALFHFAHELGHAMETDLRADVRRPLYETTPRPVEEVPSLVHELLLADHLLDSGDDALTAHVLNRRLDAIGGNLFGAAQSARFTHEAARIVERGDSLTRSRLDGINRELHSEFRPVEKPAEYTPSSWLARAHVREPYHNYQYVLGAAGAVSVYEALVDGRLSVEDYRAFLEFGGTKASMEQFAHLGVDVTAAAPYERAAAWVDRDVDSIET</sequence>
<evidence type="ECO:0000256" key="3">
    <source>
        <dbReference type="ARBA" id="ARBA00022723"/>
    </source>
</evidence>
<dbReference type="SUPFAM" id="SSF55486">
    <property type="entry name" value="Metalloproteases ('zincins'), catalytic domain"/>
    <property type="match status" value="1"/>
</dbReference>
<keyword evidence="5" id="KW-0862">Zinc</keyword>
<dbReference type="GeneID" id="14375729"/>
<dbReference type="InterPro" id="IPR001567">
    <property type="entry name" value="Pept_M3A_M3B_dom"/>
</dbReference>
<dbReference type="HOGENOM" id="CLU_021290_2_0_2"/>
<dbReference type="EMBL" id="CP003050">
    <property type="protein sequence ID" value="AGB15063.1"/>
    <property type="molecule type" value="Genomic_DNA"/>
</dbReference>
<dbReference type="InterPro" id="IPR042088">
    <property type="entry name" value="OligoPept_F_C"/>
</dbReference>
<dbReference type="eggNOG" id="arCOG04758">
    <property type="taxonomic scope" value="Archaea"/>
</dbReference>
<comment type="cofactor">
    <cofactor evidence="1">
        <name>Zn(2+)</name>
        <dbReference type="ChEBI" id="CHEBI:29105"/>
    </cofactor>
</comment>
<reference evidence="8" key="1">
    <citation type="submission" date="2011-09" db="EMBL/GenBank/DDBJ databases">
        <title>Complete sequence of Halovivax ruber XH-70.</title>
        <authorList>
            <consortium name="US DOE Joint Genome Institute"/>
            <person name="Lucas S."/>
            <person name="Han J."/>
            <person name="Lapidus A."/>
            <person name="Cheng J.-F."/>
            <person name="Goodwin L."/>
            <person name="Pitluck S."/>
            <person name="Peters L."/>
            <person name="Mikhailova N."/>
            <person name="Davenport K."/>
            <person name="Detter J.C."/>
            <person name="Han C."/>
            <person name="Tapia R."/>
            <person name="Land M."/>
            <person name="Hauser L."/>
            <person name="Kyrpides N."/>
            <person name="Ivanova N."/>
            <person name="Pagani I."/>
            <person name="Sproer C."/>
            <person name="Anderson I."/>
            <person name="Woyke T."/>
        </authorList>
    </citation>
    <scope>NUCLEOTIDE SEQUENCE</scope>
    <source>
        <strain evidence="8">XH-70</strain>
    </source>
</reference>
<feature type="domain" description="Peptidase M3A/M3B catalytic" evidence="7">
    <location>
        <begin position="199"/>
        <end position="584"/>
    </location>
</feature>
<gene>
    <name evidence="8" type="ordered locus">Halru_0421</name>
</gene>
<evidence type="ECO:0000256" key="5">
    <source>
        <dbReference type="ARBA" id="ARBA00022833"/>
    </source>
</evidence>
<protein>
    <submittedName>
        <fullName evidence="8">Oligoendopeptidase F</fullName>
    </submittedName>
</protein>
<proteinExistence type="predicted"/>
<dbReference type="GO" id="GO:0006508">
    <property type="term" value="P:proteolysis"/>
    <property type="evidence" value="ECO:0007669"/>
    <property type="project" value="UniProtKB-KW"/>
</dbReference>
<evidence type="ECO:0000256" key="1">
    <source>
        <dbReference type="ARBA" id="ARBA00001947"/>
    </source>
</evidence>
<evidence type="ECO:0000256" key="4">
    <source>
        <dbReference type="ARBA" id="ARBA00022801"/>
    </source>
</evidence>
<dbReference type="KEGG" id="hru:Halru_0421"/>
<evidence type="ECO:0000256" key="6">
    <source>
        <dbReference type="ARBA" id="ARBA00023049"/>
    </source>
</evidence>
<evidence type="ECO:0000313" key="8">
    <source>
        <dbReference type="EMBL" id="AGB15063.1"/>
    </source>
</evidence>
<keyword evidence="6" id="KW-0482">Metalloprotease</keyword>
<dbReference type="Gene3D" id="1.10.1370.20">
    <property type="entry name" value="Oligoendopeptidase f, C-terminal domain"/>
    <property type="match status" value="1"/>
</dbReference>